<dbReference type="InterPro" id="IPR036680">
    <property type="entry name" value="SPOR-like_sf"/>
</dbReference>
<dbReference type="InterPro" id="IPR052521">
    <property type="entry name" value="Cell_div_SPOR-domain"/>
</dbReference>
<feature type="compositionally biased region" description="Low complexity" evidence="1">
    <location>
        <begin position="184"/>
        <end position="206"/>
    </location>
</feature>
<protein>
    <submittedName>
        <fullName evidence="4">SPOR domain-containing protein</fullName>
    </submittedName>
</protein>
<dbReference type="Pfam" id="PF05036">
    <property type="entry name" value="SPOR"/>
    <property type="match status" value="1"/>
</dbReference>
<keyword evidence="2" id="KW-1133">Transmembrane helix</keyword>
<dbReference type="InterPro" id="IPR007730">
    <property type="entry name" value="SPOR-like_dom"/>
</dbReference>
<dbReference type="SUPFAM" id="SSF110997">
    <property type="entry name" value="Sporulation related repeat"/>
    <property type="match status" value="1"/>
</dbReference>
<organism evidence="4 5">
    <name type="scientific">Ralstonia mojiangensis</name>
    <dbReference type="NCBI Taxonomy" id="2953895"/>
    <lineage>
        <taxon>Bacteria</taxon>
        <taxon>Pseudomonadati</taxon>
        <taxon>Pseudomonadota</taxon>
        <taxon>Betaproteobacteria</taxon>
        <taxon>Burkholderiales</taxon>
        <taxon>Burkholderiaceae</taxon>
        <taxon>Ralstonia</taxon>
    </lineage>
</organism>
<dbReference type="EMBL" id="JAOCQI010000003">
    <property type="protein sequence ID" value="MCT7313613.1"/>
    <property type="molecule type" value="Genomic_DNA"/>
</dbReference>
<evidence type="ECO:0000313" key="4">
    <source>
        <dbReference type="EMBL" id="MCT7313613.1"/>
    </source>
</evidence>
<comment type="caution">
    <text evidence="4">The sequence shown here is derived from an EMBL/GenBank/DDBJ whole genome shotgun (WGS) entry which is preliminary data.</text>
</comment>
<dbReference type="RefSeq" id="WP_252691224.1">
    <property type="nucleotide sequence ID" value="NZ_JAMXHU010000001.1"/>
</dbReference>
<keyword evidence="2" id="KW-0472">Membrane</keyword>
<accession>A0ABT2LFZ4</accession>
<reference evidence="4 5" key="1">
    <citation type="journal article" date="2023" name="Front. Microbiol.">
        <title>Ralstonia chuxiongensis sp. nov., Ralstonia mojiangensis sp. nov., and Ralstonia soli sp. nov., isolated from tobacco fields, are three novel species in the family Burkholderiaceae.</title>
        <authorList>
            <person name="Lu C.H."/>
            <person name="Zhang Y.Y."/>
            <person name="Jiang N."/>
            <person name="Chen W."/>
            <person name="Shao X."/>
            <person name="Zhao Z.M."/>
            <person name="Lu W.L."/>
            <person name="Hu X."/>
            <person name="Xi Y.X."/>
            <person name="Zou S.Y."/>
            <person name="Wei Q.J."/>
            <person name="Lin Z.L."/>
            <person name="Gong L."/>
            <person name="Gai X.T."/>
            <person name="Zhang L.Q."/>
            <person name="Li J.Y."/>
            <person name="Jin Y."/>
            <person name="Xia Z.Y."/>
        </authorList>
    </citation>
    <scope>NUCLEOTIDE SEQUENCE [LARGE SCALE GENOMIC DNA]</scope>
    <source>
        <strain evidence="4 5">22TCJT01-1</strain>
    </source>
</reference>
<feature type="compositionally biased region" description="Low complexity" evidence="1">
    <location>
        <begin position="36"/>
        <end position="45"/>
    </location>
</feature>
<feature type="compositionally biased region" description="Basic and acidic residues" evidence="1">
    <location>
        <begin position="111"/>
        <end position="123"/>
    </location>
</feature>
<evidence type="ECO:0000313" key="5">
    <source>
        <dbReference type="Proteomes" id="UP001164420"/>
    </source>
</evidence>
<dbReference type="Gene3D" id="3.30.70.1070">
    <property type="entry name" value="Sporulation related repeat"/>
    <property type="match status" value="1"/>
</dbReference>
<dbReference type="PANTHER" id="PTHR38687">
    <property type="entry name" value="CELL DIVISION PROTEIN DEDD-RELATED"/>
    <property type="match status" value="1"/>
</dbReference>
<evidence type="ECO:0000256" key="2">
    <source>
        <dbReference type="SAM" id="Phobius"/>
    </source>
</evidence>
<evidence type="ECO:0000256" key="1">
    <source>
        <dbReference type="SAM" id="MobiDB-lite"/>
    </source>
</evidence>
<name>A0ABT2LFZ4_9RALS</name>
<keyword evidence="5" id="KW-1185">Reference proteome</keyword>
<dbReference type="PROSITE" id="PS51724">
    <property type="entry name" value="SPOR"/>
    <property type="match status" value="1"/>
</dbReference>
<dbReference type="Proteomes" id="UP001164420">
    <property type="component" value="Unassembled WGS sequence"/>
</dbReference>
<feature type="domain" description="SPOR" evidence="3">
    <location>
        <begin position="207"/>
        <end position="286"/>
    </location>
</feature>
<sequence>MGLFSIFSSRKNAEGERTRGAAAGSAADVARDAVRGSRASSTARSRASRRTDDDDDGLDPELPQKQRARRRLIGALVLVGAAVIVLPLVFDAKPRPVTDAVAVQIQDQPVDRGAKASTDEPKVASRRSASRPAASSTDQAQALDQGEEVVASNDAPSEAQNPPAATKPTTPPKPVASLTPPAESKPATKPAQPAAQPTQQTAAASTDANGGKFILLIGAFASEDRARNWLGKLKGEKIPGYIEHKKVPEKGDLALLRAGPFNDRASAEAAQKRAEQIGLTPKLVQQ</sequence>
<feature type="region of interest" description="Disordered" evidence="1">
    <location>
        <begin position="1"/>
        <end position="63"/>
    </location>
</feature>
<proteinExistence type="predicted"/>
<feature type="region of interest" description="Disordered" evidence="1">
    <location>
        <begin position="111"/>
        <end position="206"/>
    </location>
</feature>
<feature type="transmembrane region" description="Helical" evidence="2">
    <location>
        <begin position="72"/>
        <end position="90"/>
    </location>
</feature>
<dbReference type="PANTHER" id="PTHR38687:SF1">
    <property type="entry name" value="CELL DIVISION PROTEIN DEDD"/>
    <property type="match status" value="1"/>
</dbReference>
<evidence type="ECO:0000259" key="3">
    <source>
        <dbReference type="PROSITE" id="PS51724"/>
    </source>
</evidence>
<gene>
    <name evidence="4" type="ORF">N5J06_21785</name>
</gene>
<feature type="compositionally biased region" description="Polar residues" evidence="1">
    <location>
        <begin position="1"/>
        <end position="10"/>
    </location>
</feature>
<keyword evidence="2" id="KW-0812">Transmembrane</keyword>